<dbReference type="RefSeq" id="WP_121153074.1">
    <property type="nucleotide sequence ID" value="NZ_CP032829.1"/>
</dbReference>
<evidence type="ECO:0000313" key="2">
    <source>
        <dbReference type="Proteomes" id="UP000276254"/>
    </source>
</evidence>
<sequence>MRTIVFLGSDALLYGRIQAAADGLANVMMLPAAPASFTQAIAEIAPTLVLLELEGEHDPKFLVDSFAALAAIDVSFTIVVIGNAQNAGDVLAAVRAGSADFIDREEALGALRDRLARRLTILTAVDRDVPNTYSVVFNAQPGGGSGVFALNLAMTRARRSGEALFIDCELPASEAGAALNIALTYSLADAVRDVDRLDRTLLLSAMARHDASGLRVLPLSLHADANNGLSSESFLKVLRAIRPLFTETILNAADIREPILLNTLSQWASTIYVVCPQKFTALSDTKTLLKTLPADAARRIVLVVDEYNPVITLSPAQMLAALGLDDVISLPASRTELINGLNFGRPYILAKPGTPYALAIRAAAGDQIAVVAKSSRSLFQLLMGRLKGRPV</sequence>
<gene>
    <name evidence="1" type="ORF">D3Y57_11325</name>
</gene>
<dbReference type="Gene3D" id="3.40.50.300">
    <property type="entry name" value="P-loop containing nucleotide triphosphate hydrolases"/>
    <property type="match status" value="1"/>
</dbReference>
<reference evidence="1 2" key="1">
    <citation type="submission" date="2018-09" db="EMBL/GenBank/DDBJ databases">
        <title>Sphingomonas peninsula sp. nov., isolated from fildes peninsula, Antarctic soil.</title>
        <authorList>
            <person name="Yingchao G."/>
        </authorList>
    </citation>
    <scope>NUCLEOTIDE SEQUENCE [LARGE SCALE GENOMIC DNA]</scope>
    <source>
        <strain evidence="1 2">YZ-8</strain>
    </source>
</reference>
<protein>
    <recommendedName>
        <fullName evidence="3">Response regulatory domain-containing protein</fullName>
    </recommendedName>
</protein>
<proteinExistence type="predicted"/>
<evidence type="ECO:0008006" key="3">
    <source>
        <dbReference type="Google" id="ProtNLM"/>
    </source>
</evidence>
<dbReference type="InterPro" id="IPR027417">
    <property type="entry name" value="P-loop_NTPase"/>
</dbReference>
<dbReference type="Gene3D" id="3.40.50.2300">
    <property type="match status" value="1"/>
</dbReference>
<accession>A0A494TAH0</accession>
<dbReference type="EMBL" id="CP032829">
    <property type="protein sequence ID" value="AYJ86449.1"/>
    <property type="molecule type" value="Genomic_DNA"/>
</dbReference>
<organism evidence="1 2">
    <name type="scientific">Sphingomonas paeninsulae</name>
    <dbReference type="NCBI Taxonomy" id="2319844"/>
    <lineage>
        <taxon>Bacteria</taxon>
        <taxon>Pseudomonadati</taxon>
        <taxon>Pseudomonadota</taxon>
        <taxon>Alphaproteobacteria</taxon>
        <taxon>Sphingomonadales</taxon>
        <taxon>Sphingomonadaceae</taxon>
        <taxon>Sphingomonas</taxon>
    </lineage>
</organism>
<evidence type="ECO:0000313" key="1">
    <source>
        <dbReference type="EMBL" id="AYJ86449.1"/>
    </source>
</evidence>
<dbReference type="KEGG" id="spha:D3Y57_11325"/>
<dbReference type="OrthoDB" id="7375163at2"/>
<dbReference type="AlphaFoldDB" id="A0A494TAH0"/>
<name>A0A494TAH0_SPHPE</name>
<dbReference type="Proteomes" id="UP000276254">
    <property type="component" value="Chromosome"/>
</dbReference>
<keyword evidence="2" id="KW-1185">Reference proteome</keyword>
<dbReference type="SUPFAM" id="SSF52540">
    <property type="entry name" value="P-loop containing nucleoside triphosphate hydrolases"/>
    <property type="match status" value="1"/>
</dbReference>